<dbReference type="PANTHER" id="PTHR15437:SF6">
    <property type="entry name" value="TRANSCRIPTION TERMINATION FACTOR, MITOCHONDRIAL"/>
    <property type="match status" value="1"/>
</dbReference>
<dbReference type="GO" id="GO:0003676">
    <property type="term" value="F:nucleic acid binding"/>
    <property type="evidence" value="ECO:0007669"/>
    <property type="project" value="InterPro"/>
</dbReference>
<keyword evidence="2" id="KW-0809">Transit peptide</keyword>
<dbReference type="AlphaFoldDB" id="A0AAW1TX93"/>
<dbReference type="GO" id="GO:0006393">
    <property type="term" value="P:termination of mitochondrial transcription"/>
    <property type="evidence" value="ECO:0007669"/>
    <property type="project" value="TreeGrafter"/>
</dbReference>
<proteinExistence type="inferred from homology"/>
<reference evidence="3 4" key="1">
    <citation type="submission" date="2023-03" db="EMBL/GenBank/DDBJ databases">
        <title>Genome insight into feeding habits of ladybird beetles.</title>
        <authorList>
            <person name="Li H.-S."/>
            <person name="Huang Y.-H."/>
            <person name="Pang H."/>
        </authorList>
    </citation>
    <scope>NUCLEOTIDE SEQUENCE [LARGE SCALE GENOMIC DNA]</scope>
    <source>
        <strain evidence="3">SYSU_2023b</strain>
        <tissue evidence="3">Whole body</tissue>
    </source>
</reference>
<evidence type="ECO:0000256" key="1">
    <source>
        <dbReference type="ARBA" id="ARBA00007692"/>
    </source>
</evidence>
<dbReference type="Gene3D" id="1.25.70.10">
    <property type="entry name" value="Transcription termination factor 3, mitochondrial"/>
    <property type="match status" value="1"/>
</dbReference>
<dbReference type="EMBL" id="JARQZJ010000014">
    <property type="protein sequence ID" value="KAK9873009.1"/>
    <property type="molecule type" value="Genomic_DNA"/>
</dbReference>
<comment type="caution">
    <text evidence="3">The sequence shown here is derived from an EMBL/GenBank/DDBJ whole genome shotgun (WGS) entry which is preliminary data.</text>
</comment>
<protein>
    <recommendedName>
        <fullName evidence="5">Mitochondrial transcription termination factor</fullName>
    </recommendedName>
</protein>
<evidence type="ECO:0000313" key="4">
    <source>
        <dbReference type="Proteomes" id="UP001431783"/>
    </source>
</evidence>
<gene>
    <name evidence="3" type="ORF">WA026_020354</name>
</gene>
<dbReference type="Proteomes" id="UP001431783">
    <property type="component" value="Unassembled WGS sequence"/>
</dbReference>
<keyword evidence="4" id="KW-1185">Reference proteome</keyword>
<dbReference type="GO" id="GO:0005759">
    <property type="term" value="C:mitochondrial matrix"/>
    <property type="evidence" value="ECO:0007669"/>
    <property type="project" value="TreeGrafter"/>
</dbReference>
<organism evidence="3 4">
    <name type="scientific">Henosepilachna vigintioctopunctata</name>
    <dbReference type="NCBI Taxonomy" id="420089"/>
    <lineage>
        <taxon>Eukaryota</taxon>
        <taxon>Metazoa</taxon>
        <taxon>Ecdysozoa</taxon>
        <taxon>Arthropoda</taxon>
        <taxon>Hexapoda</taxon>
        <taxon>Insecta</taxon>
        <taxon>Pterygota</taxon>
        <taxon>Neoptera</taxon>
        <taxon>Endopterygota</taxon>
        <taxon>Coleoptera</taxon>
        <taxon>Polyphaga</taxon>
        <taxon>Cucujiformia</taxon>
        <taxon>Coccinelloidea</taxon>
        <taxon>Coccinellidae</taxon>
        <taxon>Epilachninae</taxon>
        <taxon>Epilachnini</taxon>
        <taxon>Henosepilachna</taxon>
    </lineage>
</organism>
<dbReference type="PANTHER" id="PTHR15437">
    <property type="entry name" value="TRANSCRIPTION TERMINATION FACTOR, MITOCHONDRIAL"/>
    <property type="match status" value="1"/>
</dbReference>
<dbReference type="InterPro" id="IPR038538">
    <property type="entry name" value="MTERF_sf"/>
</dbReference>
<evidence type="ECO:0000256" key="2">
    <source>
        <dbReference type="ARBA" id="ARBA00022946"/>
    </source>
</evidence>
<accession>A0AAW1TX93</accession>
<comment type="similarity">
    <text evidence="1">Belongs to the mTERF family.</text>
</comment>
<evidence type="ECO:0008006" key="5">
    <source>
        <dbReference type="Google" id="ProtNLM"/>
    </source>
</evidence>
<sequence length="381" mass="44194">MAKMKVILKYLNLGKLFVPQKCRCSSLALKSTTLLLDEENINLKKNHGKNDIIRTIQNLLNISYKSSLEIVERNRLTERNISFLTNNYQLLIANGVNSDTVMKYPELLGVPFLESAISDLKTLPYSLTTTIVLACLVKPKRDRFLSHYRKLDNKIDLISKIVQVSCDAACEFIYKKDFLISKDPKVLAETLKLILDFGIPLEEIRKDLWVLKYSPHVIRSRIEIIEEVKIEKSSRKPWMIRCPVSVIETYARRRIDNRHILGNDSLTEFISKKLKCTEEQAKCIIMKMPALRKKSLKTITDIINFLYSKGFNPNHIYRNPKILVHSIETTKKRLEQLEKSGLQVNSLYMLTKSQKQFNWYLESSIKGKTKLPGRINKEMAK</sequence>
<name>A0AAW1TX93_9CUCU</name>
<dbReference type="InterPro" id="IPR003690">
    <property type="entry name" value="MTERF"/>
</dbReference>
<evidence type="ECO:0000313" key="3">
    <source>
        <dbReference type="EMBL" id="KAK9873009.1"/>
    </source>
</evidence>